<protein>
    <recommendedName>
        <fullName evidence="10">SF-assemblin</fullName>
    </recommendedName>
</protein>
<feature type="coiled-coil region" evidence="7">
    <location>
        <begin position="184"/>
        <end position="240"/>
    </location>
</feature>
<evidence type="ECO:0000256" key="6">
    <source>
        <dbReference type="ARBA" id="ARBA00023212"/>
    </source>
</evidence>
<dbReference type="InterPro" id="IPR008374">
    <property type="entry name" value="SF_assemblin/giardin_b"/>
</dbReference>
<dbReference type="PANTHER" id="PTHR37027">
    <property type="entry name" value="KDE4"/>
    <property type="match status" value="1"/>
</dbReference>
<evidence type="ECO:0000256" key="1">
    <source>
        <dbReference type="ARBA" id="ARBA00004245"/>
    </source>
</evidence>
<keyword evidence="9" id="KW-1185">Reference proteome</keyword>
<keyword evidence="6" id="KW-0206">Cytoskeleton</keyword>
<keyword evidence="3" id="KW-0963">Cytoplasm</keyword>
<proteinExistence type="inferred from homology"/>
<dbReference type="InterPro" id="IPR038835">
    <property type="entry name" value="Giardin_beta-like"/>
</dbReference>
<dbReference type="Proteomes" id="UP000187209">
    <property type="component" value="Unassembled WGS sequence"/>
</dbReference>
<keyword evidence="4" id="KW-0493">Microtubule</keyword>
<evidence type="ECO:0000256" key="5">
    <source>
        <dbReference type="ARBA" id="ARBA00023054"/>
    </source>
</evidence>
<evidence type="ECO:0000256" key="7">
    <source>
        <dbReference type="SAM" id="Coils"/>
    </source>
</evidence>
<dbReference type="GO" id="GO:0005200">
    <property type="term" value="F:structural constituent of cytoskeleton"/>
    <property type="evidence" value="ECO:0007669"/>
    <property type="project" value="InterPro"/>
</dbReference>
<name>A0A1R2AUJ6_9CILI</name>
<evidence type="ECO:0000256" key="3">
    <source>
        <dbReference type="ARBA" id="ARBA00022490"/>
    </source>
</evidence>
<comment type="similarity">
    <text evidence="2">Belongs to the SF-assemblin family.</text>
</comment>
<evidence type="ECO:0000313" key="8">
    <source>
        <dbReference type="EMBL" id="OMJ68201.1"/>
    </source>
</evidence>
<dbReference type="PANTHER" id="PTHR37027:SF2">
    <property type="entry name" value="CHROMOSOME UNDETERMINED SCAFFOLD_148, WHOLE GENOME SHOTGUN SEQUENCE"/>
    <property type="match status" value="1"/>
</dbReference>
<dbReference type="GO" id="GO:0005874">
    <property type="term" value="C:microtubule"/>
    <property type="evidence" value="ECO:0007669"/>
    <property type="project" value="UniProtKB-KW"/>
</dbReference>
<gene>
    <name evidence="8" type="ORF">SteCoe_34421</name>
</gene>
<reference evidence="8 9" key="1">
    <citation type="submission" date="2016-11" db="EMBL/GenBank/DDBJ databases">
        <title>The macronuclear genome of Stentor coeruleus: a giant cell with tiny introns.</title>
        <authorList>
            <person name="Slabodnick M."/>
            <person name="Ruby J.G."/>
            <person name="Reiff S.B."/>
            <person name="Swart E.C."/>
            <person name="Gosai S."/>
            <person name="Prabakaran S."/>
            <person name="Witkowska E."/>
            <person name="Larue G.E."/>
            <person name="Fisher S."/>
            <person name="Freeman R.M."/>
            <person name="Gunawardena J."/>
            <person name="Chu W."/>
            <person name="Stover N.A."/>
            <person name="Gregory B.D."/>
            <person name="Nowacki M."/>
            <person name="Derisi J."/>
            <person name="Roy S.W."/>
            <person name="Marshall W.F."/>
            <person name="Sood P."/>
        </authorList>
    </citation>
    <scope>NUCLEOTIDE SEQUENCE [LARGE SCALE GENOMIC DNA]</scope>
    <source>
        <strain evidence="8">WM001</strain>
    </source>
</reference>
<comment type="caution">
    <text evidence="8">The sequence shown here is derived from an EMBL/GenBank/DDBJ whole genome shotgun (WGS) entry which is preliminary data.</text>
</comment>
<evidence type="ECO:0000313" key="9">
    <source>
        <dbReference type="Proteomes" id="UP000187209"/>
    </source>
</evidence>
<dbReference type="OrthoDB" id="307099at2759"/>
<keyword evidence="5 7" id="KW-0175">Coiled coil</keyword>
<evidence type="ECO:0000256" key="4">
    <source>
        <dbReference type="ARBA" id="ARBA00022701"/>
    </source>
</evidence>
<dbReference type="EMBL" id="MPUH01001367">
    <property type="protein sequence ID" value="OMJ68201.1"/>
    <property type="molecule type" value="Genomic_DNA"/>
</dbReference>
<organism evidence="8 9">
    <name type="scientific">Stentor coeruleus</name>
    <dbReference type="NCBI Taxonomy" id="5963"/>
    <lineage>
        <taxon>Eukaryota</taxon>
        <taxon>Sar</taxon>
        <taxon>Alveolata</taxon>
        <taxon>Ciliophora</taxon>
        <taxon>Postciliodesmatophora</taxon>
        <taxon>Heterotrichea</taxon>
        <taxon>Heterotrichida</taxon>
        <taxon>Stentoridae</taxon>
        <taxon>Stentor</taxon>
    </lineage>
</organism>
<comment type="subcellular location">
    <subcellularLocation>
        <location evidence="1">Cytoplasm</location>
        <location evidence="1">Cytoskeleton</location>
    </subcellularLocation>
</comment>
<evidence type="ECO:0008006" key="10">
    <source>
        <dbReference type="Google" id="ProtNLM"/>
    </source>
</evidence>
<dbReference type="AlphaFoldDB" id="A0A1R2AUJ6"/>
<evidence type="ECO:0000256" key="2">
    <source>
        <dbReference type="ARBA" id="ARBA00005678"/>
    </source>
</evidence>
<accession>A0A1R2AUJ6</accession>
<sequence length="251" mass="29309">MNKQKMDSGYKDRVKRLSERLQGIQVNLETDRGSRFVDLEKKLDSLEKDFNDSLEQNAKKFSTVKEQIQKIEKTLDEELHLRDSFFEIKSQEIAEFQARIQEAFTKSMKIRKENENKIYKVIDEKVENIKSKMTEENKALKDSEAEARGYIEQDVPKLYEFVQNCIADREEMEGSLNKKLEGGLADIENDLAVETKTREETEEAMLAMLRDVVSRIKSDLEQERKERESSEETLLSLLEETCSKLATVTNY</sequence>
<dbReference type="Pfam" id="PF06705">
    <property type="entry name" value="SF-assemblin"/>
    <property type="match status" value="1"/>
</dbReference>